<dbReference type="InterPro" id="IPR005940">
    <property type="entry name" value="Anthranilate_Pribosyl_Tfrase"/>
</dbReference>
<organism evidence="21">
    <name type="scientific">Hemiselmis andersenii</name>
    <name type="common">Cryptophyte alga</name>
    <dbReference type="NCBI Taxonomy" id="464988"/>
    <lineage>
        <taxon>Eukaryota</taxon>
        <taxon>Cryptophyceae</taxon>
        <taxon>Cryptomonadales</taxon>
        <taxon>Hemiselmidaceae</taxon>
        <taxon>Hemiselmis</taxon>
    </lineage>
</organism>
<dbReference type="Gene3D" id="3.40.50.880">
    <property type="match status" value="1"/>
</dbReference>
<dbReference type="CDD" id="cd01743">
    <property type="entry name" value="GATase1_Anthranilate_Synthase"/>
    <property type="match status" value="1"/>
</dbReference>
<dbReference type="Pfam" id="PF00425">
    <property type="entry name" value="Chorismate_bind"/>
    <property type="match status" value="1"/>
</dbReference>
<dbReference type="SUPFAM" id="SSF52317">
    <property type="entry name" value="Class I glutamine amidotransferase-like"/>
    <property type="match status" value="1"/>
</dbReference>
<evidence type="ECO:0000256" key="3">
    <source>
        <dbReference type="ARBA" id="ARBA00005009"/>
    </source>
</evidence>
<evidence type="ECO:0000256" key="2">
    <source>
        <dbReference type="ARBA" id="ARBA00004907"/>
    </source>
</evidence>
<dbReference type="PRINTS" id="PR00096">
    <property type="entry name" value="GATASE"/>
</dbReference>
<dbReference type="SUPFAM" id="SSF52418">
    <property type="entry name" value="Nucleoside phosphorylase/phosphoribosyltransferase catalytic domain"/>
    <property type="match status" value="1"/>
</dbReference>
<evidence type="ECO:0000256" key="9">
    <source>
        <dbReference type="ARBA" id="ARBA00022909"/>
    </source>
</evidence>
<dbReference type="InterPro" id="IPR000312">
    <property type="entry name" value="Glycosyl_Trfase_fam3"/>
</dbReference>
<keyword evidence="6" id="KW-0328">Glycosyltransferase</keyword>
<evidence type="ECO:0000259" key="20">
    <source>
        <dbReference type="Pfam" id="PF04715"/>
    </source>
</evidence>
<evidence type="ECO:0000256" key="15">
    <source>
        <dbReference type="SAM" id="MobiDB-lite"/>
    </source>
</evidence>
<dbReference type="NCBIfam" id="TIGR01245">
    <property type="entry name" value="trpD"/>
    <property type="match status" value="1"/>
</dbReference>
<dbReference type="InterPro" id="IPR006805">
    <property type="entry name" value="Anth_synth_I_N"/>
</dbReference>
<dbReference type="InterPro" id="IPR015890">
    <property type="entry name" value="Chorismate_C"/>
</dbReference>
<feature type="domain" description="Anthranilate synthase component I N-terminal" evidence="20">
    <location>
        <begin position="459"/>
        <end position="554"/>
    </location>
</feature>
<dbReference type="PANTHER" id="PTHR11236:SF9">
    <property type="entry name" value="ANTHRANILATE SYNTHASE COMPONENT 1"/>
    <property type="match status" value="1"/>
</dbReference>
<dbReference type="InterPro" id="IPR035902">
    <property type="entry name" value="Nuc_phospho_transferase"/>
</dbReference>
<dbReference type="GO" id="GO:0000162">
    <property type="term" value="P:L-tryptophan biosynthetic process"/>
    <property type="evidence" value="ECO:0007669"/>
    <property type="project" value="UniProtKB-KW"/>
</dbReference>
<dbReference type="Pfam" id="PF04715">
    <property type="entry name" value="Anth_synt_I_N"/>
    <property type="match status" value="1"/>
</dbReference>
<evidence type="ECO:0000256" key="1">
    <source>
        <dbReference type="ARBA" id="ARBA00001000"/>
    </source>
</evidence>
<accession>A0A6U2FW71</accession>
<evidence type="ECO:0000256" key="14">
    <source>
        <dbReference type="ARBA" id="ARBA00061500"/>
    </source>
</evidence>
<evidence type="ECO:0000259" key="19">
    <source>
        <dbReference type="Pfam" id="PF02885"/>
    </source>
</evidence>
<dbReference type="Pfam" id="PF00591">
    <property type="entry name" value="Glycos_transf_3"/>
    <property type="match status" value="1"/>
</dbReference>
<gene>
    <name evidence="21" type="ORF">HAND00432_LOCUS22272</name>
</gene>
<dbReference type="NCBIfam" id="NF010081">
    <property type="entry name" value="PRK13566.1"/>
    <property type="match status" value="1"/>
</dbReference>
<dbReference type="Gene3D" id="1.20.970.10">
    <property type="entry name" value="Transferase, Pyrimidine Nucleoside Phosphorylase, Chain C"/>
    <property type="match status" value="1"/>
</dbReference>
<dbReference type="GO" id="GO:0004048">
    <property type="term" value="F:anthranilate phosphoribosyltransferase activity"/>
    <property type="evidence" value="ECO:0007669"/>
    <property type="project" value="UniProtKB-EC"/>
</dbReference>
<dbReference type="PANTHER" id="PTHR11236">
    <property type="entry name" value="AMINOBENZOATE/ANTHRANILATE SYNTHASE"/>
    <property type="match status" value="1"/>
</dbReference>
<dbReference type="SUPFAM" id="SSF47648">
    <property type="entry name" value="Nucleoside phosphorylase/phosphoribosyltransferase N-terminal domain"/>
    <property type="match status" value="1"/>
</dbReference>
<keyword evidence="5" id="KW-0028">Amino-acid biosynthesis</keyword>
<dbReference type="AlphaFoldDB" id="A0A6U2FW71"/>
<dbReference type="Gene3D" id="3.60.120.10">
    <property type="entry name" value="Anthranilate synthase"/>
    <property type="match status" value="1"/>
</dbReference>
<sequence length="1094" mass="117552">METALSALLVEKRRITPPEAAAAIHDMMGGKSPHCKTAAFLSALQAQELDPDVLRACADAMRSFANPCVVPDAHEVIDIVGTGGDGMDTFNVSTAAGIVLAACGMRCAKHGNRSASGSVGSADFLEALGCSVMLDGAAVAEAVKECGFGFLFAQMFHPAMKNVGPVRKEMGVKTIYNLLGPLTNPANPELQVTGVGSKVIGKLFAELFKAKGTKRAMIVHSDDGLDEISPSKPTTAWVLEGGKITEQKISPESFGLKAHKIELVQGGSAHERASMFREILSAGKKRKADGSAHDAIKDYIIANAAAGLWVAGKAKDYRACAVMASDAIENGKALKVLDTYTALTQKAPAPPAAAAGGVLAPAFETSGGVTVHRKEVAEDGIAAVESLVDALDEHKGGLWMSTFEYPGRYTKWKVGFVDPPLQVVTRGLTCTITALNERGRVLHDALCAWFKGGKLSFVESITTKGGETVVQVKKATERFTEEERSRQPSAFSVVREVIACFYTDQDEDMGLYGAFGYDLTFQFEPCRMRLQRPDVQRDMVLYLPDTLLVIGHEDAAARRISYEFTFKGATTLGKPRTGTTVPFVGSKPANPRDHSKGEYADLVRKAKEEFKCGNLFEVVCSQTFYEPCPAPPSELHRRVRERNPSPFSFLINLGDKEYLVGASPEMYVRTKGKRVETCPISGTITRGETPIEDAQNIKELLNSVKEESELTMCTDVDRNDKSRICEPGSVKVLGRRQIEMYSRLIHTVDHVEGTLREGFDALDAFLAHTWAVTVTGAPKAWAMQFLEDNEKTARTWYGGAVGHLGFDGNINTGLTLRTIRIIDGVAQVRAGATLLFDSDPDAEEAETALKASAFIDALRRPRGAAGANGAAAGGGKAAAVHTEGAGKRVLLIDHQDSFVHTLANYVRQTGAEVVTIRSNPLKVGLDEGEIDRLGGKRGFDMALLSPGPGNPTDFQVPATMRACEKRKIPVFGVCLGLQGIVETYGGTLDILPVPVHGKPSPVDIVGGTKGGIFEGCPTNITCGRYHSLYALRGKMPKDLKVTAQTEDECIMAVQHVSKPVAAVQFHPESILTSPGMGVKMLANALKNLKSSMYK</sequence>
<evidence type="ECO:0000256" key="7">
    <source>
        <dbReference type="ARBA" id="ARBA00022679"/>
    </source>
</evidence>
<dbReference type="HAMAP" id="MF_00211">
    <property type="entry name" value="TrpD"/>
    <property type="match status" value="1"/>
</dbReference>
<keyword evidence="7" id="KW-0808">Transferase</keyword>
<evidence type="ECO:0000259" key="18">
    <source>
        <dbReference type="Pfam" id="PF00591"/>
    </source>
</evidence>
<dbReference type="SUPFAM" id="SSF56322">
    <property type="entry name" value="ADC synthase"/>
    <property type="match status" value="1"/>
</dbReference>
<dbReference type="PROSITE" id="PS51273">
    <property type="entry name" value="GATASE_TYPE_1"/>
    <property type="match status" value="1"/>
</dbReference>
<dbReference type="InterPro" id="IPR006221">
    <property type="entry name" value="TrpG/PapA_dom"/>
</dbReference>
<comment type="similarity">
    <text evidence="14">Belongs to the anthranilate phosphoribosyltransferase family.</text>
</comment>
<reference evidence="21" key="1">
    <citation type="submission" date="2021-01" db="EMBL/GenBank/DDBJ databases">
        <authorList>
            <person name="Corre E."/>
            <person name="Pelletier E."/>
            <person name="Niang G."/>
            <person name="Scheremetjew M."/>
            <person name="Finn R."/>
            <person name="Kale V."/>
            <person name="Holt S."/>
            <person name="Cochrane G."/>
            <person name="Meng A."/>
            <person name="Brown T."/>
            <person name="Cohen L."/>
        </authorList>
    </citation>
    <scope>NUCLEOTIDE SEQUENCE</scope>
    <source>
        <strain evidence="21">CCMP644</strain>
    </source>
</reference>
<dbReference type="Gene3D" id="3.40.1030.10">
    <property type="entry name" value="Nucleoside phosphorylase/phosphoribosyltransferase catalytic domain"/>
    <property type="match status" value="1"/>
</dbReference>
<dbReference type="GO" id="GO:0004049">
    <property type="term" value="F:anthranilate synthase activity"/>
    <property type="evidence" value="ECO:0007669"/>
    <property type="project" value="InterPro"/>
</dbReference>
<feature type="domain" description="Glycosyl transferase family 3" evidence="18">
    <location>
        <begin position="75"/>
        <end position="334"/>
    </location>
</feature>
<dbReference type="InterPro" id="IPR036320">
    <property type="entry name" value="Glycosyl_Trfase_fam3_N_dom_sf"/>
</dbReference>
<dbReference type="InterPro" id="IPR005801">
    <property type="entry name" value="ADC_synthase"/>
</dbReference>
<protein>
    <recommendedName>
        <fullName evidence="4">anthranilate phosphoribosyltransferase</fullName>
        <ecNumber evidence="4">2.4.2.18</ecNumber>
    </recommendedName>
    <alternativeName>
        <fullName evidence="12">Para-aminobenzoate synthase</fullName>
    </alternativeName>
    <alternativeName>
        <fullName evidence="13">p-aminobenzoic acid synthase</fullName>
    </alternativeName>
</protein>
<feature type="region of interest" description="Disordered" evidence="15">
    <location>
        <begin position="577"/>
        <end position="596"/>
    </location>
</feature>
<dbReference type="NCBIfam" id="TIGR01815">
    <property type="entry name" value="TrpE-clade3"/>
    <property type="match status" value="1"/>
</dbReference>
<comment type="pathway">
    <text evidence="2">Amino-acid biosynthesis; L-tryptophan biosynthesis; L-tryptophan from chorismate: step 2/5.</text>
</comment>
<keyword evidence="8" id="KW-0822">Tryptophan biosynthesis</keyword>
<evidence type="ECO:0000256" key="12">
    <source>
        <dbReference type="ARBA" id="ARBA00031329"/>
    </source>
</evidence>
<dbReference type="InterPro" id="IPR019999">
    <property type="entry name" value="Anth_synth_I-like"/>
</dbReference>
<comment type="catalytic activity">
    <reaction evidence="1">
        <text>chorismate + L-glutamine = 4-amino-4-deoxychorismate + L-glutamate</text>
        <dbReference type="Rhea" id="RHEA:11672"/>
        <dbReference type="ChEBI" id="CHEBI:29748"/>
        <dbReference type="ChEBI" id="CHEBI:29985"/>
        <dbReference type="ChEBI" id="CHEBI:58359"/>
        <dbReference type="ChEBI" id="CHEBI:58406"/>
        <dbReference type="EC" id="2.6.1.85"/>
    </reaction>
</comment>
<feature type="domain" description="Glycosyl transferase family 3 N-terminal" evidence="19">
    <location>
        <begin position="9"/>
        <end position="65"/>
    </location>
</feature>
<dbReference type="EC" id="2.4.2.18" evidence="4"/>
<dbReference type="FunFam" id="3.40.1030.10:FF:000002">
    <property type="entry name" value="Anthranilate phosphoribosyltransferase"/>
    <property type="match status" value="1"/>
</dbReference>
<dbReference type="InterPro" id="IPR029062">
    <property type="entry name" value="Class_I_gatase-like"/>
</dbReference>
<dbReference type="GO" id="GO:0046656">
    <property type="term" value="P:folic acid biosynthetic process"/>
    <property type="evidence" value="ECO:0007669"/>
    <property type="project" value="UniProtKB-KW"/>
</dbReference>
<evidence type="ECO:0000256" key="13">
    <source>
        <dbReference type="ARBA" id="ARBA00031904"/>
    </source>
</evidence>
<dbReference type="GO" id="GO:0046654">
    <property type="term" value="P:tetrahydrofolate biosynthetic process"/>
    <property type="evidence" value="ECO:0007669"/>
    <property type="project" value="UniProtKB-UniPathway"/>
</dbReference>
<evidence type="ECO:0000256" key="10">
    <source>
        <dbReference type="ARBA" id="ARBA00022962"/>
    </source>
</evidence>
<evidence type="ECO:0000256" key="11">
    <source>
        <dbReference type="ARBA" id="ARBA00023141"/>
    </source>
</evidence>
<name>A0A6U2FW71_HEMAN</name>
<dbReference type="GO" id="GO:0046820">
    <property type="term" value="F:4-amino-4-deoxychorismate synthase activity"/>
    <property type="evidence" value="ECO:0007669"/>
    <property type="project" value="UniProtKB-EC"/>
</dbReference>
<evidence type="ECO:0000256" key="6">
    <source>
        <dbReference type="ARBA" id="ARBA00022676"/>
    </source>
</evidence>
<dbReference type="PRINTS" id="PR00097">
    <property type="entry name" value="ANTSNTHASEII"/>
</dbReference>
<feature type="domain" description="Chorismate-utilising enzyme C-terminal" evidence="17">
    <location>
        <begin position="596"/>
        <end position="850"/>
    </location>
</feature>
<keyword evidence="10" id="KW-0315">Glutamine amidotransferase</keyword>
<dbReference type="Pfam" id="PF00117">
    <property type="entry name" value="GATase"/>
    <property type="match status" value="1"/>
</dbReference>
<dbReference type="InterPro" id="IPR017926">
    <property type="entry name" value="GATASE"/>
</dbReference>
<comment type="pathway">
    <text evidence="3">Cofactor biosynthesis; tetrahydrofolate biosynthesis; 4-aminobenzoate from chorismate: step 1/2.</text>
</comment>
<evidence type="ECO:0000259" key="16">
    <source>
        <dbReference type="Pfam" id="PF00117"/>
    </source>
</evidence>
<evidence type="ECO:0000259" key="17">
    <source>
        <dbReference type="Pfam" id="PF00425"/>
    </source>
</evidence>
<dbReference type="UniPathway" id="UPA00077">
    <property type="reaction ID" value="UER00149"/>
</dbReference>
<evidence type="ECO:0000256" key="8">
    <source>
        <dbReference type="ARBA" id="ARBA00022822"/>
    </source>
</evidence>
<keyword evidence="9" id="KW-0289">Folate biosynthesis</keyword>
<evidence type="ECO:0000256" key="4">
    <source>
        <dbReference type="ARBA" id="ARBA00011948"/>
    </source>
</evidence>
<dbReference type="InterPro" id="IPR017459">
    <property type="entry name" value="Glycosyl_Trfase_fam3_N_dom"/>
</dbReference>
<evidence type="ECO:0000256" key="5">
    <source>
        <dbReference type="ARBA" id="ARBA00022605"/>
    </source>
</evidence>
<dbReference type="Pfam" id="PF02885">
    <property type="entry name" value="Glycos_trans_3N"/>
    <property type="match status" value="1"/>
</dbReference>
<dbReference type="InterPro" id="IPR010112">
    <property type="entry name" value="TrpE-G_bact"/>
</dbReference>
<dbReference type="EMBL" id="HBFX01036991">
    <property type="protein sequence ID" value="CAD8971272.1"/>
    <property type="molecule type" value="Transcribed_RNA"/>
</dbReference>
<feature type="domain" description="Glutamine amidotransferase" evidence="16">
    <location>
        <begin position="890"/>
        <end position="1076"/>
    </location>
</feature>
<evidence type="ECO:0000313" key="21">
    <source>
        <dbReference type="EMBL" id="CAD8971272.1"/>
    </source>
</evidence>
<proteinExistence type="inferred from homology"/>
<keyword evidence="11" id="KW-0057">Aromatic amino acid biosynthesis</keyword>